<protein>
    <submittedName>
        <fullName evidence="1">Protein DpdG</fullName>
    </submittedName>
</protein>
<dbReference type="Proteomes" id="UP001596548">
    <property type="component" value="Unassembled WGS sequence"/>
</dbReference>
<dbReference type="InterPro" id="IPR049812">
    <property type="entry name" value="DpdG-like"/>
</dbReference>
<comment type="caution">
    <text evidence="1">The sequence shown here is derived from an EMBL/GenBank/DDBJ whole genome shotgun (WGS) entry which is preliminary data.</text>
</comment>
<dbReference type="NCBIfam" id="NF041064">
    <property type="entry name" value="DpdG"/>
    <property type="match status" value="1"/>
</dbReference>
<accession>A0ABW2I2Z8</accession>
<sequence>MPLLNPPDILPEAMRYLARTVIAHRGNRCPKAELLALVAPEGLVETMRPLDRDKDDDPDADNTAESGRIIADRSLAALISLGFLAQHDAEVAASETALNLWRSADAITPTSFSHALRSQIWRVAASNRDSVAAQVEDLVQAMGVLFAAREPLRPFEFETGQGRHFAEAQASEFGPLKKNWPVTNSTQFLPLCRWAPYLGLAQPLSPRSLVADASQALRHDLAQLPAQRFRAADFVARCAEVLPISDGGPWSRWKSDDGQELSPGLSVSLRQLEADGHLAFPPAESDTDALTVALGQNAESIRISHIDWHPQGSAKERP</sequence>
<dbReference type="EMBL" id="JBHTBJ010000046">
    <property type="protein sequence ID" value="MFC7279244.1"/>
    <property type="molecule type" value="Genomic_DNA"/>
</dbReference>
<evidence type="ECO:0000313" key="1">
    <source>
        <dbReference type="EMBL" id="MFC7279244.1"/>
    </source>
</evidence>
<evidence type="ECO:0000313" key="2">
    <source>
        <dbReference type="Proteomes" id="UP001596548"/>
    </source>
</evidence>
<proteinExistence type="predicted"/>
<gene>
    <name evidence="1" type="primary">dpdG</name>
    <name evidence="1" type="ORF">ACFQS1_35230</name>
</gene>
<dbReference type="RefSeq" id="WP_378976384.1">
    <property type="nucleotide sequence ID" value="NZ_JBHTBJ010000046.1"/>
</dbReference>
<keyword evidence="2" id="KW-1185">Reference proteome</keyword>
<reference evidence="2" key="1">
    <citation type="journal article" date="2019" name="Int. J. Syst. Evol. Microbiol.">
        <title>The Global Catalogue of Microorganisms (GCM) 10K type strain sequencing project: providing services to taxonomists for standard genome sequencing and annotation.</title>
        <authorList>
            <consortium name="The Broad Institute Genomics Platform"/>
            <consortium name="The Broad Institute Genome Sequencing Center for Infectious Disease"/>
            <person name="Wu L."/>
            <person name="Ma J."/>
        </authorList>
    </citation>
    <scope>NUCLEOTIDE SEQUENCE [LARGE SCALE GENOMIC DNA]</scope>
    <source>
        <strain evidence="2">XZYJT-10</strain>
    </source>
</reference>
<organism evidence="1 2">
    <name type="scientific">Paractinoplanes rhizophilus</name>
    <dbReference type="NCBI Taxonomy" id="1416877"/>
    <lineage>
        <taxon>Bacteria</taxon>
        <taxon>Bacillati</taxon>
        <taxon>Actinomycetota</taxon>
        <taxon>Actinomycetes</taxon>
        <taxon>Micromonosporales</taxon>
        <taxon>Micromonosporaceae</taxon>
        <taxon>Paractinoplanes</taxon>
    </lineage>
</organism>
<name>A0ABW2I2Z8_9ACTN</name>